<protein>
    <submittedName>
        <fullName evidence="2">AbrB/MazE/SpoVT family DNA-binding domain-containing protein</fullName>
    </submittedName>
</protein>
<dbReference type="Proteomes" id="UP000646844">
    <property type="component" value="Unassembled WGS sequence"/>
</dbReference>
<dbReference type="PROSITE" id="PS51740">
    <property type="entry name" value="SPOVT_ABRB"/>
    <property type="match status" value="1"/>
</dbReference>
<feature type="domain" description="SpoVT-AbrB" evidence="1">
    <location>
        <begin position="1"/>
        <end position="45"/>
    </location>
</feature>
<dbReference type="NCBIfam" id="TIGR01439">
    <property type="entry name" value="lp_hng_hel_AbrB"/>
    <property type="match status" value="1"/>
</dbReference>
<dbReference type="GeneID" id="1460666"/>
<reference evidence="2" key="1">
    <citation type="journal article" date="2020" name="bioRxiv">
        <title>A rank-normalized archaeal taxonomy based on genome phylogeny resolves widespread incomplete and uneven classifications.</title>
        <authorList>
            <person name="Rinke C."/>
            <person name="Chuvochina M."/>
            <person name="Mussig A.J."/>
            <person name="Chaumeil P.-A."/>
            <person name="Waite D.W."/>
            <person name="Whitman W.B."/>
            <person name="Parks D.H."/>
            <person name="Hugenholtz P."/>
        </authorList>
    </citation>
    <scope>NUCLEOTIDE SEQUENCE</scope>
    <source>
        <strain evidence="2">UBA8838</strain>
    </source>
</reference>
<dbReference type="SMART" id="SM00966">
    <property type="entry name" value="SpoVT_AbrB"/>
    <property type="match status" value="1"/>
</dbReference>
<evidence type="ECO:0000313" key="2">
    <source>
        <dbReference type="EMBL" id="HII73784.1"/>
    </source>
</evidence>
<dbReference type="Gene3D" id="2.10.260.10">
    <property type="match status" value="1"/>
</dbReference>
<dbReference type="Pfam" id="PF04014">
    <property type="entry name" value="MazE_antitoxin"/>
    <property type="match status" value="1"/>
</dbReference>
<keyword evidence="2" id="KW-0238">DNA-binding</keyword>
<proteinExistence type="predicted"/>
<evidence type="ECO:0000259" key="1">
    <source>
        <dbReference type="PROSITE" id="PS51740"/>
    </source>
</evidence>
<dbReference type="SUPFAM" id="SSF89447">
    <property type="entry name" value="AbrB/MazE/MraZ-like"/>
    <property type="match status" value="1"/>
</dbReference>
<dbReference type="OMA" id="KPNEKFE"/>
<sequence length="71" mass="8395">MVKLTRKFQITIPKEVREKINLKPNEKFEVIVLNDNEILLRRKVKNPLEVLIGKGKREEILPEKVDDLSEE</sequence>
<evidence type="ECO:0000313" key="3">
    <source>
        <dbReference type="Proteomes" id="UP000646844"/>
    </source>
</evidence>
<comment type="caution">
    <text evidence="2">The sequence shown here is derived from an EMBL/GenBank/DDBJ whole genome shotgun (WGS) entry which is preliminary data.</text>
</comment>
<dbReference type="AlphaFoldDB" id="A0A832TP01"/>
<gene>
    <name evidence="2" type="ORF">HA332_05235</name>
</gene>
<organism evidence="2 3">
    <name type="scientific">Sulfurisphaera tokodaii</name>
    <dbReference type="NCBI Taxonomy" id="111955"/>
    <lineage>
        <taxon>Archaea</taxon>
        <taxon>Thermoproteota</taxon>
        <taxon>Thermoprotei</taxon>
        <taxon>Sulfolobales</taxon>
        <taxon>Sulfolobaceae</taxon>
        <taxon>Sulfurisphaera</taxon>
    </lineage>
</organism>
<dbReference type="InterPro" id="IPR037914">
    <property type="entry name" value="SpoVT-AbrB_sf"/>
</dbReference>
<dbReference type="RefSeq" id="WP_010980667.1">
    <property type="nucleotide sequence ID" value="NZ_BAABQO010000009.1"/>
</dbReference>
<dbReference type="EMBL" id="DUJO01000020">
    <property type="protein sequence ID" value="HII73784.1"/>
    <property type="molecule type" value="Genomic_DNA"/>
</dbReference>
<accession>A0A832TP01</accession>
<name>A0A832TP01_9CREN</name>
<dbReference type="InterPro" id="IPR007159">
    <property type="entry name" value="SpoVT-AbrB_dom"/>
</dbReference>
<dbReference type="GO" id="GO:0003677">
    <property type="term" value="F:DNA binding"/>
    <property type="evidence" value="ECO:0007669"/>
    <property type="project" value="UniProtKB-KW"/>
</dbReference>